<dbReference type="InterPro" id="IPR011711">
    <property type="entry name" value="GntR_C"/>
</dbReference>
<dbReference type="CDD" id="cd07377">
    <property type="entry name" value="WHTH_GntR"/>
    <property type="match status" value="1"/>
</dbReference>
<dbReference type="PROSITE" id="PS50949">
    <property type="entry name" value="HTH_GNTR"/>
    <property type="match status" value="1"/>
</dbReference>
<dbReference type="InterPro" id="IPR036390">
    <property type="entry name" value="WH_DNA-bd_sf"/>
</dbReference>
<comment type="caution">
    <text evidence="5">The sequence shown here is derived from an EMBL/GenBank/DDBJ whole genome shotgun (WGS) entry which is preliminary data.</text>
</comment>
<dbReference type="PRINTS" id="PR00033">
    <property type="entry name" value="HTHASNC"/>
</dbReference>
<keyword evidence="6" id="KW-1185">Reference proteome</keyword>
<evidence type="ECO:0000256" key="1">
    <source>
        <dbReference type="ARBA" id="ARBA00023015"/>
    </source>
</evidence>
<evidence type="ECO:0000256" key="3">
    <source>
        <dbReference type="ARBA" id="ARBA00023163"/>
    </source>
</evidence>
<feature type="domain" description="HTH gntR-type" evidence="4">
    <location>
        <begin position="8"/>
        <end position="75"/>
    </location>
</feature>
<dbReference type="InterPro" id="IPR008920">
    <property type="entry name" value="TF_FadR/GntR_C"/>
</dbReference>
<dbReference type="InterPro" id="IPR000485">
    <property type="entry name" value="AsnC-type_HTH_dom"/>
</dbReference>
<gene>
    <name evidence="5" type="ORF">W822_09030</name>
</gene>
<dbReference type="Gene3D" id="1.20.120.530">
    <property type="entry name" value="GntR ligand-binding domain-like"/>
    <property type="match status" value="1"/>
</dbReference>
<accession>V8QTJ7</accession>
<dbReference type="InterPro" id="IPR000524">
    <property type="entry name" value="Tscrpt_reg_HTH_GntR"/>
</dbReference>
<dbReference type="EMBL" id="AYXT01000009">
    <property type="protein sequence ID" value="ETF02962.1"/>
    <property type="molecule type" value="Genomic_DNA"/>
</dbReference>
<evidence type="ECO:0000313" key="5">
    <source>
        <dbReference type="EMBL" id="ETF02962.1"/>
    </source>
</evidence>
<dbReference type="RefSeq" id="WP_024004781.1">
    <property type="nucleotide sequence ID" value="NZ_KI650979.1"/>
</dbReference>
<dbReference type="PANTHER" id="PTHR43537:SF24">
    <property type="entry name" value="GLUCONATE OPERON TRANSCRIPTIONAL REPRESSOR"/>
    <property type="match status" value="1"/>
</dbReference>
<dbReference type="SMART" id="SM00345">
    <property type="entry name" value="HTH_GNTR"/>
    <property type="match status" value="1"/>
</dbReference>
<evidence type="ECO:0000259" key="4">
    <source>
        <dbReference type="PROSITE" id="PS50949"/>
    </source>
</evidence>
<dbReference type="STRING" id="1424334.W822_09030"/>
<dbReference type="SUPFAM" id="SSF48008">
    <property type="entry name" value="GntR ligand-binding domain-like"/>
    <property type="match status" value="1"/>
</dbReference>
<dbReference type="PATRIC" id="fig|1424334.3.peg.1813"/>
<dbReference type="AlphaFoldDB" id="V8QTJ7"/>
<dbReference type="Pfam" id="PF07729">
    <property type="entry name" value="FCD"/>
    <property type="match status" value="1"/>
</dbReference>
<dbReference type="HOGENOM" id="CLU_017584_5_1_4"/>
<dbReference type="eggNOG" id="COG1802">
    <property type="taxonomic scope" value="Bacteria"/>
</dbReference>
<dbReference type="OrthoDB" id="9799812at2"/>
<dbReference type="InterPro" id="IPR036388">
    <property type="entry name" value="WH-like_DNA-bd_sf"/>
</dbReference>
<dbReference type="SMART" id="SM00895">
    <property type="entry name" value="FCD"/>
    <property type="match status" value="1"/>
</dbReference>
<proteinExistence type="predicted"/>
<sequence>MDYSRPILTKQDQVIEQIREQIIAGEYQRGERLRQQDIAERLGVSITPVREALKALEMEGYVKVYPNKGIYIPEQSRTDVLEIYELRLMLETFLVERAMDNIQDTDLLELTSLHKQYVKALEARDYIAIRTANVKFHFRLYELGNSPQTLQFVRVLWAKTPFNFQDLGEPARFHQIHDEHSEILEKILNHDTPGVIESFRQHLIAGRRRLYETP</sequence>
<dbReference type="GO" id="GO:0003700">
    <property type="term" value="F:DNA-binding transcription factor activity"/>
    <property type="evidence" value="ECO:0007669"/>
    <property type="project" value="InterPro"/>
</dbReference>
<keyword evidence="3" id="KW-0804">Transcription</keyword>
<organism evidence="5 6">
    <name type="scientific">Advenella kashmirensis W13003</name>
    <dbReference type="NCBI Taxonomy" id="1424334"/>
    <lineage>
        <taxon>Bacteria</taxon>
        <taxon>Pseudomonadati</taxon>
        <taxon>Pseudomonadota</taxon>
        <taxon>Betaproteobacteria</taxon>
        <taxon>Burkholderiales</taxon>
        <taxon>Alcaligenaceae</taxon>
    </lineage>
</organism>
<protein>
    <submittedName>
        <fullName evidence="5">GntR family transcriptional regulator</fullName>
    </submittedName>
</protein>
<reference evidence="5 6" key="1">
    <citation type="journal article" date="2014" name="Genome Announc.">
        <title>Draft Genome Sequence of Advenella kashmirensis Strain W13003, a Polycyclic Aromatic Hydrocarbon-Degrading Bacterium.</title>
        <authorList>
            <person name="Wang X."/>
            <person name="Jin D."/>
            <person name="Zhou L."/>
            <person name="Wu L."/>
            <person name="An W."/>
            <person name="Zhao L."/>
        </authorList>
    </citation>
    <scope>NUCLEOTIDE SEQUENCE [LARGE SCALE GENOMIC DNA]</scope>
    <source>
        <strain evidence="5 6">W13003</strain>
    </source>
</reference>
<dbReference type="PANTHER" id="PTHR43537">
    <property type="entry name" value="TRANSCRIPTIONAL REGULATOR, GNTR FAMILY"/>
    <property type="match status" value="1"/>
</dbReference>
<dbReference type="Gene3D" id="1.10.10.10">
    <property type="entry name" value="Winged helix-like DNA-binding domain superfamily/Winged helix DNA-binding domain"/>
    <property type="match status" value="1"/>
</dbReference>
<evidence type="ECO:0000313" key="6">
    <source>
        <dbReference type="Proteomes" id="UP000018733"/>
    </source>
</evidence>
<name>V8QTJ7_9BURK</name>
<dbReference type="SUPFAM" id="SSF46785">
    <property type="entry name" value="Winged helix' DNA-binding domain"/>
    <property type="match status" value="1"/>
</dbReference>
<dbReference type="GO" id="GO:0043565">
    <property type="term" value="F:sequence-specific DNA binding"/>
    <property type="evidence" value="ECO:0007669"/>
    <property type="project" value="InterPro"/>
</dbReference>
<evidence type="ECO:0000256" key="2">
    <source>
        <dbReference type="ARBA" id="ARBA00023125"/>
    </source>
</evidence>
<keyword evidence="1" id="KW-0805">Transcription regulation</keyword>
<dbReference type="Pfam" id="PF00392">
    <property type="entry name" value="GntR"/>
    <property type="match status" value="1"/>
</dbReference>
<keyword evidence="2" id="KW-0238">DNA-binding</keyword>
<dbReference type="Proteomes" id="UP000018733">
    <property type="component" value="Unassembled WGS sequence"/>
</dbReference>